<keyword evidence="7" id="KW-0812">Transmembrane</keyword>
<keyword evidence="4" id="KW-0732">Signal</keyword>
<dbReference type="GO" id="GO:0005737">
    <property type="term" value="C:cytoplasm"/>
    <property type="evidence" value="ECO:0007669"/>
    <property type="project" value="UniProtKB-SubCell"/>
</dbReference>
<dbReference type="Gene3D" id="2.60.40.10">
    <property type="entry name" value="Immunoglobulins"/>
    <property type="match status" value="1"/>
</dbReference>
<dbReference type="Gene3D" id="2.40.128.340">
    <property type="match status" value="2"/>
</dbReference>
<dbReference type="PANTHER" id="PTHR44103">
    <property type="entry name" value="PROPROTEIN CONVERTASE P"/>
    <property type="match status" value="1"/>
</dbReference>
<evidence type="ECO:0000256" key="7">
    <source>
        <dbReference type="SAM" id="Phobius"/>
    </source>
</evidence>
<name>A0A9J7BQY0_9BACT</name>
<evidence type="ECO:0000313" key="10">
    <source>
        <dbReference type="Proteomes" id="UP001059380"/>
    </source>
</evidence>
<dbReference type="PANTHER" id="PTHR44103:SF1">
    <property type="entry name" value="PROPROTEIN CONVERTASE P"/>
    <property type="match status" value="1"/>
</dbReference>
<evidence type="ECO:0000256" key="4">
    <source>
        <dbReference type="ARBA" id="ARBA00022729"/>
    </source>
</evidence>
<evidence type="ECO:0000256" key="5">
    <source>
        <dbReference type="ARBA" id="ARBA00023069"/>
    </source>
</evidence>
<dbReference type="RefSeq" id="WP_260792676.1">
    <property type="nucleotide sequence ID" value="NZ_CP093313.1"/>
</dbReference>
<comment type="subcellular location">
    <subcellularLocation>
        <location evidence="1">Cell projection</location>
        <location evidence="1">Cilium</location>
    </subcellularLocation>
    <subcellularLocation>
        <location evidence="2">Cytoplasm</location>
    </subcellularLocation>
</comment>
<dbReference type="KEGG" id="orp:MOP44_22580"/>
<evidence type="ECO:0000256" key="6">
    <source>
        <dbReference type="ARBA" id="ARBA00023273"/>
    </source>
</evidence>
<keyword evidence="10" id="KW-1185">Reference proteome</keyword>
<dbReference type="EMBL" id="CP093313">
    <property type="protein sequence ID" value="UWZ83342.1"/>
    <property type="molecule type" value="Genomic_DNA"/>
</dbReference>
<dbReference type="InterPro" id="IPR013517">
    <property type="entry name" value="FG-GAP"/>
</dbReference>
<dbReference type="Pfam" id="PF13517">
    <property type="entry name" value="FG-GAP_3"/>
    <property type="match status" value="7"/>
</dbReference>
<dbReference type="Gene3D" id="2.30.30.100">
    <property type="match status" value="1"/>
</dbReference>
<evidence type="ECO:0000259" key="8">
    <source>
        <dbReference type="Pfam" id="PF22544"/>
    </source>
</evidence>
<feature type="transmembrane region" description="Helical" evidence="7">
    <location>
        <begin position="898"/>
        <end position="916"/>
    </location>
</feature>
<sequence>MSSSSLLVAQSTTNPASQYFFNKASFVTGSLPTGVALADVNADGRADVIVANQDDKSLSVLLGQTDGTLGPKNDIALEDYPFQLVTGDFNADGKIDVAVSQRSKVGMLLGKGDGTFEAEATYALPYGAGFLATSDVNKDGKPDLVAVGTCGSSCGFVSVLLGKGDGTFEVQPSFSPGGVPWAFTVCDLNKDGIPDLAFANSSSDSPNNYPPGFVSVVIGHGNGTFGNPTSYPSETNIAGIASGDVTGDGIPDIIVSHFVGNALALLKGNGDGTFQPESGLSSDTTLSSQFLQLVDLNRDGKLDLVMSSVFNGGAAILMGNGDGTFQSPQAYFTGSQPYSFTIGDINGDGNVDWIMPDWYGKYLAVLLGNGDGRFSPRTDLPLGDPQTYVFSAATGDFDGDGKSDVAVETQAGDLRVLPGKGNGTFKSPVVTQFNGGSTFHQLIAGDFNKDGRLDLLADGTTFLPGNGNGAFGTAVQVNSDFNIRSFAVGDFNGDGNPDVLDVGNGFFETQPIQLLLGNGDGTFQAAKRFWDLKYVPDEVAVGDFNKDGKLDIALSVNPNGVAIMLGDGTGGFAAPVIYPTDDLPNSITVADLNHDGLPDLIATGLKVDVFLGKGDGTFPNRVDYDPSSFPNQVGTGDFNGDGKLDLAVTGYGNGPGYLDILFGKGDGTFQSPVTFTSNGSGAVVVNDLNGDGIDDVLVAAGTGSLFLSSPIATVSPSILDFGTAVSGAAAPGKSITITNSGNGPLTIASVAATGPFTADSQCGSSLAASANCTIDVTFTPASLGAQSGSVLVTDSAPGGAQSVALSGTGAAGLTISAQTGGSTSATVASGSTASYALAVKASPGFGGTVTLTCGGAPTYAACNVSPSSVPLASGGSGTFSVSITTSQSIALTVRHDRFGAASGAGLLLSALLLPLFRRRSRALSALLGIAALSCLFCLSACGGGGGGSSSPGPTAHNVSPGTYNLTLTASSGSVTTTQSLTLVVR</sequence>
<keyword evidence="3" id="KW-0963">Cytoplasm</keyword>
<dbReference type="NCBIfam" id="NF012200">
    <property type="entry name" value="choice_anch_D"/>
    <property type="match status" value="1"/>
</dbReference>
<dbReference type="Proteomes" id="UP001059380">
    <property type="component" value="Chromosome"/>
</dbReference>
<protein>
    <submittedName>
        <fullName evidence="9">FG-GAP-like repeat-containing protein</fullName>
    </submittedName>
</protein>
<evidence type="ECO:0000256" key="3">
    <source>
        <dbReference type="ARBA" id="ARBA00022490"/>
    </source>
</evidence>
<evidence type="ECO:0000256" key="2">
    <source>
        <dbReference type="ARBA" id="ARBA00004496"/>
    </source>
</evidence>
<keyword evidence="6" id="KW-0966">Cell projection</keyword>
<dbReference type="InterPro" id="IPR028994">
    <property type="entry name" value="Integrin_alpha_N"/>
</dbReference>
<feature type="transmembrane region" description="Helical" evidence="7">
    <location>
        <begin position="923"/>
        <end position="945"/>
    </location>
</feature>
<dbReference type="AlphaFoldDB" id="A0A9J7BQY0"/>
<evidence type="ECO:0000313" key="9">
    <source>
        <dbReference type="EMBL" id="UWZ83342.1"/>
    </source>
</evidence>
<reference evidence="9" key="1">
    <citation type="submission" date="2021-04" db="EMBL/GenBank/DDBJ databases">
        <title>Phylogenetic analysis of Acidobacteriaceae.</title>
        <authorList>
            <person name="Qiu L."/>
            <person name="Zhang Q."/>
        </authorList>
    </citation>
    <scope>NUCLEOTIDE SEQUENCE</scope>
    <source>
        <strain evidence="9">DSM 25168</strain>
    </source>
</reference>
<dbReference type="InterPro" id="IPR013783">
    <property type="entry name" value="Ig-like_fold"/>
</dbReference>
<accession>A0A9J7BQY0</accession>
<gene>
    <name evidence="9" type="ORF">MOP44_22580</name>
</gene>
<dbReference type="Pfam" id="PF22544">
    <property type="entry name" value="HYDIN_VesB_CFA65-like_Ig"/>
    <property type="match status" value="1"/>
</dbReference>
<keyword evidence="7" id="KW-0472">Membrane</keyword>
<dbReference type="SUPFAM" id="SSF69318">
    <property type="entry name" value="Integrin alpha N-terminal domain"/>
    <property type="match status" value="3"/>
</dbReference>
<feature type="domain" description="HYDIN/VesB/CFA65-like Ig-like" evidence="8">
    <location>
        <begin position="713"/>
        <end position="796"/>
    </location>
</feature>
<keyword evidence="7" id="KW-1133">Transmembrane helix</keyword>
<keyword evidence="5" id="KW-0969">Cilium</keyword>
<organism evidence="9 10">
    <name type="scientific">Occallatibacter riparius</name>
    <dbReference type="NCBI Taxonomy" id="1002689"/>
    <lineage>
        <taxon>Bacteria</taxon>
        <taxon>Pseudomonadati</taxon>
        <taxon>Acidobacteriota</taxon>
        <taxon>Terriglobia</taxon>
        <taxon>Terriglobales</taxon>
        <taxon>Acidobacteriaceae</taxon>
        <taxon>Occallatibacter</taxon>
    </lineage>
</organism>
<dbReference type="Gene3D" id="2.130.10.130">
    <property type="entry name" value="Integrin alpha, N-terminal"/>
    <property type="match status" value="3"/>
</dbReference>
<proteinExistence type="predicted"/>
<evidence type="ECO:0000256" key="1">
    <source>
        <dbReference type="ARBA" id="ARBA00004138"/>
    </source>
</evidence>
<dbReference type="InterPro" id="IPR053879">
    <property type="entry name" value="HYDIN_VesB_CFA65-like_Ig"/>
</dbReference>